<dbReference type="Proteomes" id="UP001060085">
    <property type="component" value="Linkage Group LG06"/>
</dbReference>
<evidence type="ECO:0000313" key="1">
    <source>
        <dbReference type="EMBL" id="KAI5659769.1"/>
    </source>
</evidence>
<name>A0ACC0AG26_CATRO</name>
<organism evidence="1 2">
    <name type="scientific">Catharanthus roseus</name>
    <name type="common">Madagascar periwinkle</name>
    <name type="synonym">Vinca rosea</name>
    <dbReference type="NCBI Taxonomy" id="4058"/>
    <lineage>
        <taxon>Eukaryota</taxon>
        <taxon>Viridiplantae</taxon>
        <taxon>Streptophyta</taxon>
        <taxon>Embryophyta</taxon>
        <taxon>Tracheophyta</taxon>
        <taxon>Spermatophyta</taxon>
        <taxon>Magnoliopsida</taxon>
        <taxon>eudicotyledons</taxon>
        <taxon>Gunneridae</taxon>
        <taxon>Pentapetalae</taxon>
        <taxon>asterids</taxon>
        <taxon>lamiids</taxon>
        <taxon>Gentianales</taxon>
        <taxon>Apocynaceae</taxon>
        <taxon>Rauvolfioideae</taxon>
        <taxon>Vinceae</taxon>
        <taxon>Catharanthinae</taxon>
        <taxon>Catharanthus</taxon>
    </lineage>
</organism>
<reference evidence="2" key="1">
    <citation type="journal article" date="2023" name="Nat. Plants">
        <title>Single-cell RNA sequencing provides a high-resolution roadmap for understanding the multicellular compartmentation of specialized metabolism.</title>
        <authorList>
            <person name="Sun S."/>
            <person name="Shen X."/>
            <person name="Li Y."/>
            <person name="Li Y."/>
            <person name="Wang S."/>
            <person name="Li R."/>
            <person name="Zhang H."/>
            <person name="Shen G."/>
            <person name="Guo B."/>
            <person name="Wei J."/>
            <person name="Xu J."/>
            <person name="St-Pierre B."/>
            <person name="Chen S."/>
            <person name="Sun C."/>
        </authorList>
    </citation>
    <scope>NUCLEOTIDE SEQUENCE [LARGE SCALE GENOMIC DNA]</scope>
</reference>
<keyword evidence="2" id="KW-1185">Reference proteome</keyword>
<proteinExistence type="predicted"/>
<comment type="caution">
    <text evidence="1">The sequence shown here is derived from an EMBL/GenBank/DDBJ whole genome shotgun (WGS) entry which is preliminary data.</text>
</comment>
<gene>
    <name evidence="1" type="ORF">M9H77_28562</name>
</gene>
<accession>A0ACC0AG26</accession>
<dbReference type="EMBL" id="CM044706">
    <property type="protein sequence ID" value="KAI5659769.1"/>
    <property type="molecule type" value="Genomic_DNA"/>
</dbReference>
<protein>
    <submittedName>
        <fullName evidence="1">Uncharacterized protein</fullName>
    </submittedName>
</protein>
<sequence length="151" mass="16933">MESANNQTRIPVKASRYGMIRLLYDCAELVFAIRERLGHTNAGQTIEWLLNEVKTVVNAILESDSTPPPQEKCHSLSKKWNEQYNDLFLGSKSAVDAVLRSCSPLPFTKFQAYYSMASPMVSFPPAINPDVNPNFVHPEGFDAEPEDEIAK</sequence>
<evidence type="ECO:0000313" key="2">
    <source>
        <dbReference type="Proteomes" id="UP001060085"/>
    </source>
</evidence>